<accession>A0A6J4TX14</accession>
<reference evidence="2" key="1">
    <citation type="submission" date="2020-02" db="EMBL/GenBank/DDBJ databases">
        <authorList>
            <person name="Meier V. D."/>
        </authorList>
    </citation>
    <scope>NUCLEOTIDE SEQUENCE</scope>
    <source>
        <strain evidence="2">AVDCRST_MAG30</strain>
    </source>
</reference>
<feature type="compositionally biased region" description="Basic and acidic residues" evidence="1">
    <location>
        <begin position="101"/>
        <end position="115"/>
    </location>
</feature>
<evidence type="ECO:0000256" key="1">
    <source>
        <dbReference type="SAM" id="MobiDB-lite"/>
    </source>
</evidence>
<organism evidence="2">
    <name type="scientific">uncultured Solirubrobacteraceae bacterium</name>
    <dbReference type="NCBI Taxonomy" id="1162706"/>
    <lineage>
        <taxon>Bacteria</taxon>
        <taxon>Bacillati</taxon>
        <taxon>Actinomycetota</taxon>
        <taxon>Thermoleophilia</taxon>
        <taxon>Solirubrobacterales</taxon>
        <taxon>Solirubrobacteraceae</taxon>
        <taxon>environmental samples</taxon>
    </lineage>
</organism>
<protein>
    <submittedName>
        <fullName evidence="2">Uncharacterized protein</fullName>
    </submittedName>
</protein>
<feature type="non-terminal residue" evidence="2">
    <location>
        <position position="167"/>
    </location>
</feature>
<gene>
    <name evidence="2" type="ORF">AVDCRST_MAG30-4108</name>
</gene>
<feature type="compositionally biased region" description="Basic residues" evidence="1">
    <location>
        <begin position="135"/>
        <end position="147"/>
    </location>
</feature>
<dbReference type="AlphaFoldDB" id="A0A6J4TX14"/>
<feature type="region of interest" description="Disordered" evidence="1">
    <location>
        <begin position="1"/>
        <end position="167"/>
    </location>
</feature>
<name>A0A6J4TX14_9ACTN</name>
<evidence type="ECO:0000313" key="2">
    <source>
        <dbReference type="EMBL" id="CAA9534672.1"/>
    </source>
</evidence>
<sequence>PDARDRPRLRWQARDLLAAPALRRPGPDAQAPGPAARRGEPVDHLPRRARGRQDRGLPARRRRHAPGRRRVPPVPARLPAAVPARGRDGVLRHRRRGRLPAPDRPDRHPRQEGGERVQGPRLRLDGRPPGAALAHRPRRPPALRRGHGPPALPLDGGLAQAGQARPL</sequence>
<dbReference type="EMBL" id="CADCVS010000538">
    <property type="protein sequence ID" value="CAA9534672.1"/>
    <property type="molecule type" value="Genomic_DNA"/>
</dbReference>
<feature type="non-terminal residue" evidence="2">
    <location>
        <position position="1"/>
    </location>
</feature>
<feature type="compositionally biased region" description="Low complexity" evidence="1">
    <location>
        <begin position="14"/>
        <end position="36"/>
    </location>
</feature>
<feature type="compositionally biased region" description="Basic and acidic residues" evidence="1">
    <location>
        <begin position="37"/>
        <end position="57"/>
    </location>
</feature>
<feature type="compositionally biased region" description="Basic residues" evidence="1">
    <location>
        <begin position="58"/>
        <end position="71"/>
    </location>
</feature>
<proteinExistence type="predicted"/>